<evidence type="ECO:0000313" key="1">
    <source>
        <dbReference type="EMBL" id="KAK9722360.1"/>
    </source>
</evidence>
<sequence>MSHEYTCKAILFDMDGTLIDTTPAVIRYWKRFCSKHNVVEEDLFKFSHGKRSIETIRQFVPHLATPEQVEIMENEAVEDTEGIVAIDGSHNLLKSLPPDTWGVVTSACLPMAIARIQQQNLPLPKVLVTGDKVVHGKPHPEGYLKGAEQLNVSPEDCLVFEDAPAGISAALSSGMKVIGVISTHSKEDLTGVLTHIKSYDELDIQYDFNAGHFCIKYS</sequence>
<evidence type="ECO:0000313" key="2">
    <source>
        <dbReference type="Proteomes" id="UP001479436"/>
    </source>
</evidence>
<dbReference type="InterPro" id="IPR023214">
    <property type="entry name" value="HAD_sf"/>
</dbReference>
<dbReference type="InterPro" id="IPR041492">
    <property type="entry name" value="HAD_2"/>
</dbReference>
<dbReference type="NCBIfam" id="TIGR01509">
    <property type="entry name" value="HAD-SF-IA-v3"/>
    <property type="match status" value="1"/>
</dbReference>
<dbReference type="InterPro" id="IPR023198">
    <property type="entry name" value="PGP-like_dom2"/>
</dbReference>
<dbReference type="CDD" id="cd07527">
    <property type="entry name" value="HAD_ScGPP-like"/>
    <property type="match status" value="1"/>
</dbReference>
<dbReference type="InterPro" id="IPR006439">
    <property type="entry name" value="HAD-SF_hydro_IA"/>
</dbReference>
<dbReference type="SFLD" id="SFLDG01129">
    <property type="entry name" value="C1.5:_HAD__Beta-PGM__Phosphata"/>
    <property type="match status" value="1"/>
</dbReference>
<accession>A0ABR2W7L5</accession>
<dbReference type="InterPro" id="IPR051806">
    <property type="entry name" value="HAD-like_SPP"/>
</dbReference>
<dbReference type="EMBL" id="JASJQH010006952">
    <property type="protein sequence ID" value="KAK9722360.1"/>
    <property type="molecule type" value="Genomic_DNA"/>
</dbReference>
<gene>
    <name evidence="1" type="primary">GPP1_2</name>
    <name evidence="1" type="ORF">K7432_002748</name>
</gene>
<dbReference type="SFLD" id="SFLDS00003">
    <property type="entry name" value="Haloacid_Dehalogenase"/>
    <property type="match status" value="1"/>
</dbReference>
<proteinExistence type="predicted"/>
<dbReference type="Gene3D" id="1.10.150.240">
    <property type="entry name" value="Putative phosphatase, domain 2"/>
    <property type="match status" value="1"/>
</dbReference>
<protein>
    <submittedName>
        <fullName evidence="1">DL-glycerol-3-phosphatase</fullName>
    </submittedName>
</protein>
<name>A0ABR2W7L5_9FUNG</name>
<comment type="caution">
    <text evidence="1">The sequence shown here is derived from an EMBL/GenBank/DDBJ whole genome shotgun (WGS) entry which is preliminary data.</text>
</comment>
<keyword evidence="2" id="KW-1185">Reference proteome</keyword>
<reference evidence="1 2" key="1">
    <citation type="submission" date="2023-04" db="EMBL/GenBank/DDBJ databases">
        <title>Genome of Basidiobolus ranarum AG-B5.</title>
        <authorList>
            <person name="Stajich J.E."/>
            <person name="Carter-House D."/>
            <person name="Gryganskyi A."/>
        </authorList>
    </citation>
    <scope>NUCLEOTIDE SEQUENCE [LARGE SCALE GENOMIC DNA]</scope>
    <source>
        <strain evidence="1 2">AG-B5</strain>
    </source>
</reference>
<dbReference type="InterPro" id="IPR036412">
    <property type="entry name" value="HAD-like_sf"/>
</dbReference>
<dbReference type="SUPFAM" id="SSF56784">
    <property type="entry name" value="HAD-like"/>
    <property type="match status" value="1"/>
</dbReference>
<dbReference type="PANTHER" id="PTHR43481:SF4">
    <property type="entry name" value="GLYCEROL-1-PHOSPHATE PHOSPHOHYDROLASE 1-RELATED"/>
    <property type="match status" value="1"/>
</dbReference>
<dbReference type="Proteomes" id="UP001479436">
    <property type="component" value="Unassembled WGS sequence"/>
</dbReference>
<dbReference type="Pfam" id="PF13419">
    <property type="entry name" value="HAD_2"/>
    <property type="match status" value="1"/>
</dbReference>
<dbReference type="Gene3D" id="3.40.50.1000">
    <property type="entry name" value="HAD superfamily/HAD-like"/>
    <property type="match status" value="1"/>
</dbReference>
<organism evidence="1 2">
    <name type="scientific">Basidiobolus ranarum</name>
    <dbReference type="NCBI Taxonomy" id="34480"/>
    <lineage>
        <taxon>Eukaryota</taxon>
        <taxon>Fungi</taxon>
        <taxon>Fungi incertae sedis</taxon>
        <taxon>Zoopagomycota</taxon>
        <taxon>Entomophthoromycotina</taxon>
        <taxon>Basidiobolomycetes</taxon>
        <taxon>Basidiobolales</taxon>
        <taxon>Basidiobolaceae</taxon>
        <taxon>Basidiobolus</taxon>
    </lineage>
</organism>
<dbReference type="PANTHER" id="PTHR43481">
    <property type="entry name" value="FRUCTOSE-1-PHOSPHATE PHOSPHATASE"/>
    <property type="match status" value="1"/>
</dbReference>